<evidence type="ECO:0000256" key="12">
    <source>
        <dbReference type="ARBA" id="ARBA00048138"/>
    </source>
</evidence>
<dbReference type="GO" id="GO:0005737">
    <property type="term" value="C:cytoplasm"/>
    <property type="evidence" value="ECO:0007669"/>
    <property type="project" value="TreeGrafter"/>
</dbReference>
<dbReference type="OrthoDB" id="9792539at2"/>
<dbReference type="EMBL" id="FPKR01000005">
    <property type="protein sequence ID" value="SFZ75063.1"/>
    <property type="molecule type" value="Genomic_DNA"/>
</dbReference>
<dbReference type="EC" id="3.1.3.3" evidence="4"/>
<name>A0A1K2HE73_9NEIS</name>
<evidence type="ECO:0000313" key="15">
    <source>
        <dbReference type="EMBL" id="SFZ75063.1"/>
    </source>
</evidence>
<proteinExistence type="inferred from homology"/>
<dbReference type="Gene3D" id="3.40.50.1000">
    <property type="entry name" value="HAD superfamily/HAD-like"/>
    <property type="match status" value="1"/>
</dbReference>
<organism evidence="15 16">
    <name type="scientific">Chitinimonas taiwanensis DSM 18899</name>
    <dbReference type="NCBI Taxonomy" id="1121279"/>
    <lineage>
        <taxon>Bacteria</taxon>
        <taxon>Pseudomonadati</taxon>
        <taxon>Pseudomonadota</taxon>
        <taxon>Betaproteobacteria</taxon>
        <taxon>Neisseriales</taxon>
        <taxon>Chitinibacteraceae</taxon>
        <taxon>Chitinimonas</taxon>
    </lineage>
</organism>
<dbReference type="SUPFAM" id="SSF56784">
    <property type="entry name" value="HAD-like"/>
    <property type="match status" value="1"/>
</dbReference>
<keyword evidence="7" id="KW-0479">Metal-binding</keyword>
<evidence type="ECO:0000256" key="14">
    <source>
        <dbReference type="PIRSR" id="PIRSR604469-1"/>
    </source>
</evidence>
<dbReference type="Gene3D" id="3.30.70.2020">
    <property type="match status" value="1"/>
</dbReference>
<evidence type="ECO:0000256" key="8">
    <source>
        <dbReference type="ARBA" id="ARBA00022801"/>
    </source>
</evidence>
<dbReference type="CDD" id="cd07500">
    <property type="entry name" value="HAD_PSP"/>
    <property type="match status" value="1"/>
</dbReference>
<dbReference type="AlphaFoldDB" id="A0A1K2HE73"/>
<dbReference type="UniPathway" id="UPA00135">
    <property type="reaction ID" value="UER00198"/>
</dbReference>
<dbReference type="GO" id="GO:0036424">
    <property type="term" value="F:L-phosphoserine phosphatase activity"/>
    <property type="evidence" value="ECO:0007669"/>
    <property type="project" value="InterPro"/>
</dbReference>
<evidence type="ECO:0000256" key="7">
    <source>
        <dbReference type="ARBA" id="ARBA00022723"/>
    </source>
</evidence>
<feature type="active site" description="Nucleophile" evidence="14">
    <location>
        <position position="83"/>
    </location>
</feature>
<dbReference type="GO" id="GO:0006564">
    <property type="term" value="P:L-serine biosynthetic process"/>
    <property type="evidence" value="ECO:0007669"/>
    <property type="project" value="UniProtKB-KW"/>
</dbReference>
<sequence length="284" mass="30461">MYKLIIQAPEIATQNLKRLAQLCGASEISAVRAGQLAHQAFKLQAAEPDSQAAVATFCAEAGYDYAFVAHDARLADIGLVVMDMDSTLITIECIDEIADMQGIKEQVAAITARSMRGELDFRQSLTERVALLAGLEESALERVYNERLQLMPGAPTLLKAVHGVGARTLLISGGFTFFTERLQAKLGLSRAIANVLEVVDGRLTGRIVGDIVDAQRKADELARYQAELGLRREQVIALGDGANDLLMLAAAGFGIACHAKPKVKAEAAFALDQTGLDGVLAYFD</sequence>
<dbReference type="InterPro" id="IPR050582">
    <property type="entry name" value="HAD-like_SerB"/>
</dbReference>
<keyword evidence="10" id="KW-0718">Serine biosynthesis</keyword>
<dbReference type="RefSeq" id="WP_072427972.1">
    <property type="nucleotide sequence ID" value="NZ_FPKR01000005.1"/>
</dbReference>
<dbReference type="SFLD" id="SFLDS00003">
    <property type="entry name" value="Haloacid_Dehalogenase"/>
    <property type="match status" value="1"/>
</dbReference>
<protein>
    <recommendedName>
        <fullName evidence="5">Phosphoserine phosphatase</fullName>
        <ecNumber evidence="4">3.1.3.3</ecNumber>
    </recommendedName>
    <alternativeName>
        <fullName evidence="11">O-phosphoserine phosphohydrolase</fullName>
    </alternativeName>
</protein>
<gene>
    <name evidence="15" type="ORF">SAMN02745887_01441</name>
</gene>
<comment type="catalytic activity">
    <reaction evidence="13">
        <text>O-phospho-D-serine + H2O = D-serine + phosphate</text>
        <dbReference type="Rhea" id="RHEA:24873"/>
        <dbReference type="ChEBI" id="CHEBI:15377"/>
        <dbReference type="ChEBI" id="CHEBI:35247"/>
        <dbReference type="ChEBI" id="CHEBI:43474"/>
        <dbReference type="ChEBI" id="CHEBI:58680"/>
        <dbReference type="EC" id="3.1.3.3"/>
    </reaction>
</comment>
<dbReference type="SFLD" id="SFLDF00029">
    <property type="entry name" value="phosphoserine_phosphatase"/>
    <property type="match status" value="1"/>
</dbReference>
<dbReference type="SFLD" id="SFLDG01137">
    <property type="entry name" value="C1.6.1:_Phosphoserine_Phosphat"/>
    <property type="match status" value="1"/>
</dbReference>
<evidence type="ECO:0000256" key="10">
    <source>
        <dbReference type="ARBA" id="ARBA00023299"/>
    </source>
</evidence>
<dbReference type="PANTHER" id="PTHR43344">
    <property type="entry name" value="PHOSPHOSERINE PHOSPHATASE"/>
    <property type="match status" value="1"/>
</dbReference>
<keyword evidence="8" id="KW-0378">Hydrolase</keyword>
<evidence type="ECO:0000256" key="13">
    <source>
        <dbReference type="ARBA" id="ARBA00048523"/>
    </source>
</evidence>
<evidence type="ECO:0000256" key="1">
    <source>
        <dbReference type="ARBA" id="ARBA00001946"/>
    </source>
</evidence>
<reference evidence="15 16" key="1">
    <citation type="submission" date="2016-11" db="EMBL/GenBank/DDBJ databases">
        <authorList>
            <person name="Jaros S."/>
            <person name="Januszkiewicz K."/>
            <person name="Wedrychowicz H."/>
        </authorList>
    </citation>
    <scope>NUCLEOTIDE SEQUENCE [LARGE SCALE GENOMIC DNA]</scope>
    <source>
        <strain evidence="15 16">DSM 18899</strain>
    </source>
</reference>
<comment type="pathway">
    <text evidence="2">Amino-acid biosynthesis; L-serine biosynthesis; L-serine from 3-phospho-D-glycerate: step 3/3.</text>
</comment>
<evidence type="ECO:0000313" key="16">
    <source>
        <dbReference type="Proteomes" id="UP000186513"/>
    </source>
</evidence>
<comment type="similarity">
    <text evidence="3">Belongs to the HAD-like hydrolase superfamily. SerB family.</text>
</comment>
<dbReference type="PANTHER" id="PTHR43344:SF2">
    <property type="entry name" value="PHOSPHOSERINE PHOSPHATASE"/>
    <property type="match status" value="1"/>
</dbReference>
<feature type="active site" description="Proton donor" evidence="14">
    <location>
        <position position="85"/>
    </location>
</feature>
<keyword evidence="9" id="KW-0460">Magnesium</keyword>
<keyword evidence="16" id="KW-1185">Reference proteome</keyword>
<dbReference type="NCBIfam" id="TIGR00338">
    <property type="entry name" value="serB"/>
    <property type="match status" value="1"/>
</dbReference>
<evidence type="ECO:0000256" key="2">
    <source>
        <dbReference type="ARBA" id="ARBA00005135"/>
    </source>
</evidence>
<evidence type="ECO:0000256" key="5">
    <source>
        <dbReference type="ARBA" id="ARBA00015196"/>
    </source>
</evidence>
<dbReference type="Gene3D" id="1.10.150.210">
    <property type="entry name" value="Phosphoserine phosphatase, domain 2"/>
    <property type="match status" value="1"/>
</dbReference>
<dbReference type="SFLD" id="SFLDG01136">
    <property type="entry name" value="C1.6:_Phosphoserine_Phosphatas"/>
    <property type="match status" value="1"/>
</dbReference>
<evidence type="ECO:0000256" key="9">
    <source>
        <dbReference type="ARBA" id="ARBA00022842"/>
    </source>
</evidence>
<keyword evidence="6" id="KW-0028">Amino-acid biosynthesis</keyword>
<comment type="catalytic activity">
    <reaction evidence="12">
        <text>O-phospho-L-serine + H2O = L-serine + phosphate</text>
        <dbReference type="Rhea" id="RHEA:21208"/>
        <dbReference type="ChEBI" id="CHEBI:15377"/>
        <dbReference type="ChEBI" id="CHEBI:33384"/>
        <dbReference type="ChEBI" id="CHEBI:43474"/>
        <dbReference type="ChEBI" id="CHEBI:57524"/>
        <dbReference type="EC" id="3.1.3.3"/>
    </reaction>
</comment>
<dbReference type="STRING" id="1121279.SAMN02745887_01441"/>
<evidence type="ECO:0000256" key="4">
    <source>
        <dbReference type="ARBA" id="ARBA00012640"/>
    </source>
</evidence>
<dbReference type="Pfam" id="PF12710">
    <property type="entry name" value="HAD"/>
    <property type="match status" value="1"/>
</dbReference>
<evidence type="ECO:0000256" key="11">
    <source>
        <dbReference type="ARBA" id="ARBA00031693"/>
    </source>
</evidence>
<evidence type="ECO:0000256" key="6">
    <source>
        <dbReference type="ARBA" id="ARBA00022605"/>
    </source>
</evidence>
<dbReference type="InterPro" id="IPR004469">
    <property type="entry name" value="PSP"/>
</dbReference>
<comment type="cofactor">
    <cofactor evidence="1">
        <name>Mg(2+)</name>
        <dbReference type="ChEBI" id="CHEBI:18420"/>
    </cofactor>
</comment>
<dbReference type="InterPro" id="IPR023214">
    <property type="entry name" value="HAD_sf"/>
</dbReference>
<dbReference type="InterPro" id="IPR036412">
    <property type="entry name" value="HAD-like_sf"/>
</dbReference>
<accession>A0A1K2HE73</accession>
<dbReference type="GO" id="GO:0000287">
    <property type="term" value="F:magnesium ion binding"/>
    <property type="evidence" value="ECO:0007669"/>
    <property type="project" value="TreeGrafter"/>
</dbReference>
<evidence type="ECO:0000256" key="3">
    <source>
        <dbReference type="ARBA" id="ARBA00009184"/>
    </source>
</evidence>
<dbReference type="NCBIfam" id="TIGR01488">
    <property type="entry name" value="HAD-SF-IB"/>
    <property type="match status" value="1"/>
</dbReference>
<dbReference type="Proteomes" id="UP000186513">
    <property type="component" value="Unassembled WGS sequence"/>
</dbReference>